<dbReference type="RefSeq" id="WP_015232382.1">
    <property type="nucleotide sequence ID" value="NC_019791.1"/>
</dbReference>
<dbReference type="Gene3D" id="3.60.15.10">
    <property type="entry name" value="Ribonuclease Z/Hydroxyacylglutathione hydrolase-like"/>
    <property type="match status" value="1"/>
</dbReference>
<dbReference type="InterPro" id="IPR036866">
    <property type="entry name" value="RibonucZ/Hydroxyglut_hydro"/>
</dbReference>
<dbReference type="InParanoid" id="L0ABR2"/>
<organism evidence="1 2">
    <name type="scientific">Caldisphaera lagunensis (strain DSM 15908 / JCM 11604 / ANMR 0165 / IC-154)</name>
    <dbReference type="NCBI Taxonomy" id="1056495"/>
    <lineage>
        <taxon>Archaea</taxon>
        <taxon>Thermoproteota</taxon>
        <taxon>Thermoprotei</taxon>
        <taxon>Acidilobales</taxon>
        <taxon>Caldisphaeraceae</taxon>
        <taxon>Caldisphaera</taxon>
    </lineage>
</organism>
<dbReference type="HOGENOM" id="CLU_070010_3_0_2"/>
<dbReference type="KEGG" id="clg:Calag_0741"/>
<dbReference type="AlphaFoldDB" id="L0ABR2"/>
<reference evidence="2" key="1">
    <citation type="submission" date="2012-03" db="EMBL/GenBank/DDBJ databases">
        <title>Complete genome of Caldisphaera lagunensis DSM 15908.</title>
        <authorList>
            <person name="Lucas S."/>
            <person name="Copeland A."/>
            <person name="Lapidus A."/>
            <person name="Glavina del Rio T."/>
            <person name="Dalin E."/>
            <person name="Tice H."/>
            <person name="Bruce D."/>
            <person name="Goodwin L."/>
            <person name="Pitluck S."/>
            <person name="Peters L."/>
            <person name="Mikhailova N."/>
            <person name="Teshima H."/>
            <person name="Kyrpides N."/>
            <person name="Mavromatis K."/>
            <person name="Ivanova N."/>
            <person name="Brettin T."/>
            <person name="Detter J.C."/>
            <person name="Han C."/>
            <person name="Larimer F."/>
            <person name="Land M."/>
            <person name="Hauser L."/>
            <person name="Markowitz V."/>
            <person name="Cheng J.-F."/>
            <person name="Hugenholtz P."/>
            <person name="Woyke T."/>
            <person name="Wu D."/>
            <person name="Spring S."/>
            <person name="Schroeder M."/>
            <person name="Brambilla E."/>
            <person name="Klenk H.-P."/>
            <person name="Eisen J.A."/>
        </authorList>
    </citation>
    <scope>NUCLEOTIDE SEQUENCE [LARGE SCALE GENOMIC DNA]</scope>
    <source>
        <strain evidence="2">DSM 15908 / JCM 11604 / IC-154</strain>
    </source>
</reference>
<gene>
    <name evidence="1" type="ordered locus">Calag_0741</name>
</gene>
<evidence type="ECO:0000313" key="2">
    <source>
        <dbReference type="Proteomes" id="UP000010469"/>
    </source>
</evidence>
<dbReference type="eggNOG" id="arCOG00497">
    <property type="taxonomic scope" value="Archaea"/>
</dbReference>
<dbReference type="Proteomes" id="UP000010469">
    <property type="component" value="Chromosome"/>
</dbReference>
<dbReference type="OrthoDB" id="28313at2157"/>
<proteinExistence type="predicted"/>
<dbReference type="EMBL" id="CP003378">
    <property type="protein sequence ID" value="AFZ70485.1"/>
    <property type="molecule type" value="Genomic_DNA"/>
</dbReference>
<evidence type="ECO:0008006" key="3">
    <source>
        <dbReference type="Google" id="ProtNLM"/>
    </source>
</evidence>
<keyword evidence="2" id="KW-1185">Reference proteome</keyword>
<dbReference type="PANTHER" id="PTHR42967">
    <property type="entry name" value="METAL DEPENDENT HYDROLASE"/>
    <property type="match status" value="1"/>
</dbReference>
<protein>
    <recommendedName>
        <fullName evidence="3">Zn-dependent hydrolase of beta-lactamase fold protein</fullName>
    </recommendedName>
</protein>
<evidence type="ECO:0000313" key="1">
    <source>
        <dbReference type="EMBL" id="AFZ70485.1"/>
    </source>
</evidence>
<dbReference type="Pfam" id="PF13483">
    <property type="entry name" value="Lactamase_B_3"/>
    <property type="match status" value="1"/>
</dbReference>
<dbReference type="SUPFAM" id="SSF56281">
    <property type="entry name" value="Metallo-hydrolase/oxidoreductase"/>
    <property type="match status" value="1"/>
</dbReference>
<accession>L0ABR2</accession>
<dbReference type="STRING" id="1056495.Calag_0741"/>
<sequence>MNIQWCGNSYFVIRHNDIEIAIDPHDGYSLNLKPCKINADYIIVTHNHFDHNAVEMAYGDKTKEVIRNYLGKKKVNGISFNFFEAFHDNANGKLYGKVIIFRLDIENINLGYLSDIGEKYNNSIKEKLYPTDVLMIPIGGVTTINYDEAIEYIDNLKPKIVIPMHYWIKGSAIPYDSINNFLNNVKYKVVEINENNIEIRNEDLPKETEIFVLNYNY</sequence>
<dbReference type="PANTHER" id="PTHR42967:SF1">
    <property type="entry name" value="MBL FOLD METALLO-HYDROLASE"/>
    <property type="match status" value="1"/>
</dbReference>
<name>L0ABR2_CALLD</name>
<dbReference type="GeneID" id="14212001"/>